<evidence type="ECO:0000313" key="2">
    <source>
        <dbReference type="Proteomes" id="UP000515121"/>
    </source>
</evidence>
<dbReference type="InterPro" id="IPR032675">
    <property type="entry name" value="LRR_dom_sf"/>
</dbReference>
<accession>A0A6P6AH54</accession>
<keyword evidence="2" id="KW-1185">Reference proteome</keyword>
<dbReference type="KEGG" id="dzi:111309402"/>
<name>A0A6P6AH54_DURZI</name>
<gene>
    <name evidence="3" type="primary">LOC111309402</name>
</gene>
<dbReference type="GO" id="GO:0006952">
    <property type="term" value="P:defense response"/>
    <property type="evidence" value="ECO:0007669"/>
    <property type="project" value="UniProtKB-KW"/>
</dbReference>
<evidence type="ECO:0000256" key="1">
    <source>
        <dbReference type="ARBA" id="ARBA00022821"/>
    </source>
</evidence>
<dbReference type="AlphaFoldDB" id="A0A6P6AH54"/>
<dbReference type="PANTHER" id="PTHR36766">
    <property type="entry name" value="PLANT BROAD-SPECTRUM MILDEW RESISTANCE PROTEIN RPW8"/>
    <property type="match status" value="1"/>
</dbReference>
<dbReference type="OrthoDB" id="983746at2759"/>
<proteinExistence type="predicted"/>
<dbReference type="PANTHER" id="PTHR36766:SF40">
    <property type="entry name" value="DISEASE RESISTANCE PROTEIN RGA3"/>
    <property type="match status" value="1"/>
</dbReference>
<reference evidence="3" key="1">
    <citation type="submission" date="2025-08" db="UniProtKB">
        <authorList>
            <consortium name="RefSeq"/>
        </authorList>
    </citation>
    <scope>IDENTIFICATION</scope>
    <source>
        <tissue evidence="3">Fruit stalk</tissue>
    </source>
</reference>
<dbReference type="RefSeq" id="XP_022764204.1">
    <property type="nucleotide sequence ID" value="XM_022908469.1"/>
</dbReference>
<dbReference type="Gene3D" id="3.80.10.10">
    <property type="entry name" value="Ribonuclease Inhibitor"/>
    <property type="match status" value="2"/>
</dbReference>
<organism evidence="2 3">
    <name type="scientific">Durio zibethinus</name>
    <name type="common">Durian</name>
    <dbReference type="NCBI Taxonomy" id="66656"/>
    <lineage>
        <taxon>Eukaryota</taxon>
        <taxon>Viridiplantae</taxon>
        <taxon>Streptophyta</taxon>
        <taxon>Embryophyta</taxon>
        <taxon>Tracheophyta</taxon>
        <taxon>Spermatophyta</taxon>
        <taxon>Magnoliopsida</taxon>
        <taxon>eudicotyledons</taxon>
        <taxon>Gunneridae</taxon>
        <taxon>Pentapetalae</taxon>
        <taxon>rosids</taxon>
        <taxon>malvids</taxon>
        <taxon>Malvales</taxon>
        <taxon>Malvaceae</taxon>
        <taxon>Helicteroideae</taxon>
        <taxon>Durio</taxon>
    </lineage>
</organism>
<sequence>MQVRKNQKIYIPIVHKSDFQMIFLIGSNDTQCWFRFQVTEACAFADAKEESMEGKKLRICTNARLLFLIRSFIIQFCTEFLSRPEIKTFSPPLSAVVSTSEILNGSCVSRMFILNAFILFHEGYCESLEKLPNTLHNFTSLQELQIENCPKLISFSEINLPFTLKKLVISNHNKLQYFLDGESINTNDFLLEHLEIASCPSLISLSSRHELPFNLQHLKIKDCSKLASLSSSGKLPIGHKHLTIRNCPELESIGQEFYNNILLEFIYISWCRNVKHFPQGLDKLINLQAIVIEYCPSLISFPTSGSPNTNHKVLCIYKCEELRGLPKYIHNLTSLQELEISNYPPLQGFWFLATFF</sequence>
<dbReference type="GeneID" id="111309402"/>
<protein>
    <submittedName>
        <fullName evidence="3">Disease resistance protein RGA3</fullName>
    </submittedName>
</protein>
<keyword evidence="1" id="KW-0611">Plant defense</keyword>
<evidence type="ECO:0000313" key="3">
    <source>
        <dbReference type="RefSeq" id="XP_022764204.1"/>
    </source>
</evidence>
<dbReference type="SUPFAM" id="SSF52058">
    <property type="entry name" value="L domain-like"/>
    <property type="match status" value="1"/>
</dbReference>
<dbReference type="Proteomes" id="UP000515121">
    <property type="component" value="Unplaced"/>
</dbReference>